<protein>
    <submittedName>
        <fullName evidence="1">Uncharacterized protein</fullName>
    </submittedName>
</protein>
<evidence type="ECO:0000313" key="2">
    <source>
        <dbReference type="Proteomes" id="UP000326169"/>
    </source>
</evidence>
<comment type="caution">
    <text evidence="1">The sequence shown here is derived from an EMBL/GenBank/DDBJ whole genome shotgun (WGS) entry which is preliminary data.</text>
</comment>
<name>A0A5M3T500_LIMPL</name>
<evidence type="ECO:0000313" key="1">
    <source>
        <dbReference type="EMBL" id="GCE93068.1"/>
    </source>
</evidence>
<sequence>MGSGAANPSQRLQPEQVTATVTGNAEPGTLAQLVSSRYRGEVIAEQFVDNSGFYRFNNVPVGRQVGRNYYVLLYPGGSLISEPKIEEARFTILPEQLPQGASALVISGGLQRRFNRGDDFWGEFTEFNAGVSQRWGITEDLTVGLGGIYDSSTRGLAEVFDQPKGTPLRVGVSGFLGDDVNITTDIVWDSRQFYATFNSDFERTWYSLNWRLLRGLTLLGSGDLDRSSSLGLQYFWGRRNFSTNIRVSVDTDETLNWHLNQRFGNFYLILLLLMKIRRRWRS</sequence>
<keyword evidence="2" id="KW-1185">Reference proteome</keyword>
<accession>A0A5M3T500</accession>
<reference evidence="1 2" key="1">
    <citation type="journal article" date="2019" name="J Genomics">
        <title>The Draft Genome of a Hydrogen-producing Cyanobacterium, Arthrospira platensis NIES-46.</title>
        <authorList>
            <person name="Suzuki S."/>
            <person name="Yamaguchi H."/>
            <person name="Kawachi M."/>
        </authorList>
    </citation>
    <scope>NUCLEOTIDE SEQUENCE [LARGE SCALE GENOMIC DNA]</scope>
    <source>
        <strain evidence="1 2">NIES-46</strain>
    </source>
</reference>
<gene>
    <name evidence="1" type="ORF">NIES46_11170</name>
</gene>
<dbReference type="GeneID" id="301686024"/>
<dbReference type="Proteomes" id="UP000326169">
    <property type="component" value="Unassembled WGS sequence"/>
</dbReference>
<dbReference type="EMBL" id="BIMW01000060">
    <property type="protein sequence ID" value="GCE93068.1"/>
    <property type="molecule type" value="Genomic_DNA"/>
</dbReference>
<proteinExistence type="predicted"/>
<dbReference type="RefSeq" id="WP_014276022.1">
    <property type="nucleotide sequence ID" value="NZ_BIMW01000060.1"/>
</dbReference>
<organism evidence="1 2">
    <name type="scientific">Limnospira platensis NIES-46</name>
    <dbReference type="NCBI Taxonomy" id="1236695"/>
    <lineage>
        <taxon>Bacteria</taxon>
        <taxon>Bacillati</taxon>
        <taxon>Cyanobacteriota</taxon>
        <taxon>Cyanophyceae</taxon>
        <taxon>Oscillatoriophycideae</taxon>
        <taxon>Oscillatoriales</taxon>
        <taxon>Sirenicapillariaceae</taxon>
        <taxon>Limnospira</taxon>
    </lineage>
</organism>